<dbReference type="PANTHER" id="PTHR46033:SF8">
    <property type="entry name" value="PROTEIN MAINTENANCE OF MERISTEMS-LIKE"/>
    <property type="match status" value="1"/>
</dbReference>
<protein>
    <recommendedName>
        <fullName evidence="2">Aminotransferase-like plant mobile domain-containing protein</fullName>
    </recommendedName>
</protein>
<evidence type="ECO:0000313" key="4">
    <source>
        <dbReference type="Proteomes" id="UP000593568"/>
    </source>
</evidence>
<keyword evidence="4" id="KW-1185">Reference proteome</keyword>
<dbReference type="InterPro" id="IPR019557">
    <property type="entry name" value="AminoTfrase-like_pln_mobile"/>
</dbReference>
<reference evidence="3 4" key="1">
    <citation type="journal article" date="2019" name="Genome Biol. Evol.">
        <title>Insights into the evolution of the New World diploid cottons (Gossypium, subgenus Houzingenia) based on genome sequencing.</title>
        <authorList>
            <person name="Grover C.E."/>
            <person name="Arick M.A. 2nd"/>
            <person name="Thrash A."/>
            <person name="Conover J.L."/>
            <person name="Sanders W.S."/>
            <person name="Peterson D.G."/>
            <person name="Frelichowski J.E."/>
            <person name="Scheffler J.A."/>
            <person name="Scheffler B.E."/>
            <person name="Wendel J.F."/>
        </authorList>
    </citation>
    <scope>NUCLEOTIDE SEQUENCE [LARGE SCALE GENOMIC DNA]</scope>
    <source>
        <strain evidence="3">8</strain>
        <tissue evidence="3">Leaf</tissue>
    </source>
</reference>
<sequence length="310" mass="35150">MAIRWPSSGLMEVAIRWPASMCSAESLVASVSCTNVTQQARVTPPFGPPPSHHRKFTVDHDQPPPNVERYRVVRPRLHDMGYFSDRMVRLYLNVAEFGIVAYIQIANLRADLISALVERWQPETHTFHLLCKETTITLDDVAVQLGLSVNGEAITGPKKVLRQFDCKQPTLDPPHILGEIYGIDKKGRDHIYWANQHAPYIFLWNARHERTRTRSCRNRVPPFRNTDSVSNTDPEPDYEASKETSHTPNLNPTSLKDIFGEDPEPQHIFGSAPPVLQYPNTPDDGVYDYTSFYNTPEGTPEVGPSNYQMP</sequence>
<dbReference type="EMBL" id="JABEZW010000008">
    <property type="protein sequence ID" value="MBA0771999.1"/>
    <property type="molecule type" value="Genomic_DNA"/>
</dbReference>
<feature type="domain" description="Aminotransferase-like plant mobile" evidence="2">
    <location>
        <begin position="109"/>
        <end position="158"/>
    </location>
</feature>
<dbReference type="AlphaFoldDB" id="A0A7J9EG53"/>
<gene>
    <name evidence="3" type="ORF">Gotri_007446</name>
</gene>
<evidence type="ECO:0000313" key="3">
    <source>
        <dbReference type="EMBL" id="MBA0771999.1"/>
    </source>
</evidence>
<comment type="caution">
    <text evidence="3">The sequence shown here is derived from an EMBL/GenBank/DDBJ whole genome shotgun (WGS) entry which is preliminary data.</text>
</comment>
<dbReference type="GO" id="GO:0010073">
    <property type="term" value="P:meristem maintenance"/>
    <property type="evidence" value="ECO:0007669"/>
    <property type="project" value="InterPro"/>
</dbReference>
<dbReference type="Pfam" id="PF10536">
    <property type="entry name" value="PMD"/>
    <property type="match status" value="1"/>
</dbReference>
<organism evidence="3 4">
    <name type="scientific">Gossypium trilobum</name>
    <dbReference type="NCBI Taxonomy" id="34281"/>
    <lineage>
        <taxon>Eukaryota</taxon>
        <taxon>Viridiplantae</taxon>
        <taxon>Streptophyta</taxon>
        <taxon>Embryophyta</taxon>
        <taxon>Tracheophyta</taxon>
        <taxon>Spermatophyta</taxon>
        <taxon>Magnoliopsida</taxon>
        <taxon>eudicotyledons</taxon>
        <taxon>Gunneridae</taxon>
        <taxon>Pentapetalae</taxon>
        <taxon>rosids</taxon>
        <taxon>malvids</taxon>
        <taxon>Malvales</taxon>
        <taxon>Malvaceae</taxon>
        <taxon>Malvoideae</taxon>
        <taxon>Gossypium</taxon>
    </lineage>
</organism>
<accession>A0A7J9EG53</accession>
<dbReference type="PANTHER" id="PTHR46033">
    <property type="entry name" value="PROTEIN MAIN-LIKE 2"/>
    <property type="match status" value="1"/>
</dbReference>
<name>A0A7J9EG53_9ROSI</name>
<proteinExistence type="predicted"/>
<feature type="region of interest" description="Disordered" evidence="1">
    <location>
        <begin position="214"/>
        <end position="310"/>
    </location>
</feature>
<evidence type="ECO:0000259" key="2">
    <source>
        <dbReference type="Pfam" id="PF10536"/>
    </source>
</evidence>
<evidence type="ECO:0000256" key="1">
    <source>
        <dbReference type="SAM" id="MobiDB-lite"/>
    </source>
</evidence>
<dbReference type="InterPro" id="IPR044824">
    <property type="entry name" value="MAIN-like"/>
</dbReference>
<dbReference type="Proteomes" id="UP000593568">
    <property type="component" value="Unassembled WGS sequence"/>
</dbReference>